<dbReference type="Proteomes" id="UP000199220">
    <property type="component" value="Unassembled WGS sequence"/>
</dbReference>
<organism evidence="2 3">
    <name type="scientific">Ruania alba</name>
    <dbReference type="NCBI Taxonomy" id="648782"/>
    <lineage>
        <taxon>Bacteria</taxon>
        <taxon>Bacillati</taxon>
        <taxon>Actinomycetota</taxon>
        <taxon>Actinomycetes</taxon>
        <taxon>Micrococcales</taxon>
        <taxon>Ruaniaceae</taxon>
        <taxon>Ruania</taxon>
    </lineage>
</organism>
<sequence length="229" mass="24263">MRAVVLVEGRSDQAALLALASSRGLDLRAAGVLIRPIGGATNIRRALADLLDAPHPDGVAHHLLSAHLPGAPQAGRTTVHQEARLRRRALTIAGLCDAAEAGFYSRAVADREGAAELDRAAMEARGFFVCSEDLEDELIRALDVDGVLAVLEQNGDLAAFRTFTHQPAQRERPITAQLHRFLGTQSGRKIAYAADLTRALGPDRAPRPLLGALEAALADDSHADVAGGR</sequence>
<dbReference type="RefSeq" id="WP_089773221.1">
    <property type="nucleotide sequence ID" value="NZ_FNTX01000002.1"/>
</dbReference>
<protein>
    <recommendedName>
        <fullName evidence="1">OLD protein-like TOPRIM domain-containing protein</fullName>
    </recommendedName>
</protein>
<keyword evidence="3" id="KW-1185">Reference proteome</keyword>
<accession>A0A1H5KFY6</accession>
<dbReference type="EMBL" id="FNTX01000002">
    <property type="protein sequence ID" value="SEE63357.1"/>
    <property type="molecule type" value="Genomic_DNA"/>
</dbReference>
<dbReference type="InterPro" id="IPR034139">
    <property type="entry name" value="TOPRIM_OLD"/>
</dbReference>
<name>A0A1H5KFY6_9MICO</name>
<reference evidence="3" key="1">
    <citation type="submission" date="2016-10" db="EMBL/GenBank/DDBJ databases">
        <authorList>
            <person name="Varghese N."/>
            <person name="Submissions S."/>
        </authorList>
    </citation>
    <scope>NUCLEOTIDE SEQUENCE [LARGE SCALE GENOMIC DNA]</scope>
    <source>
        <strain evidence="3">DSM 21368</strain>
    </source>
</reference>
<proteinExistence type="predicted"/>
<evidence type="ECO:0000313" key="2">
    <source>
        <dbReference type="EMBL" id="SEE63357.1"/>
    </source>
</evidence>
<dbReference type="OrthoDB" id="9152042at2"/>
<evidence type="ECO:0000313" key="3">
    <source>
        <dbReference type="Proteomes" id="UP000199220"/>
    </source>
</evidence>
<dbReference type="AlphaFoldDB" id="A0A1H5KFY6"/>
<feature type="domain" description="OLD protein-like TOPRIM" evidence="1">
    <location>
        <begin position="2"/>
        <end position="47"/>
    </location>
</feature>
<gene>
    <name evidence="2" type="ORF">SAMN04488554_2229</name>
</gene>
<evidence type="ECO:0000259" key="1">
    <source>
        <dbReference type="Pfam" id="PF20469"/>
    </source>
</evidence>
<dbReference type="Pfam" id="PF20469">
    <property type="entry name" value="OLD-like_TOPRIM"/>
    <property type="match status" value="1"/>
</dbReference>
<dbReference type="STRING" id="648782.SAMN04488554_2229"/>